<accession>A0A0G0RF19</accession>
<organism evidence="1 2">
    <name type="scientific">Candidatus Curtissbacteria bacterium GW2011_GWA1_40_16</name>
    <dbReference type="NCBI Taxonomy" id="1618405"/>
    <lineage>
        <taxon>Bacteria</taxon>
        <taxon>Candidatus Curtissiibacteriota</taxon>
    </lineage>
</organism>
<name>A0A0G0RF19_9BACT</name>
<proteinExistence type="predicted"/>
<evidence type="ECO:0000313" key="2">
    <source>
        <dbReference type="Proteomes" id="UP000034531"/>
    </source>
</evidence>
<dbReference type="EMBL" id="LBYI01000003">
    <property type="protein sequence ID" value="KKR51048.1"/>
    <property type="molecule type" value="Genomic_DNA"/>
</dbReference>
<gene>
    <name evidence="1" type="ORF">UT84_C0003G0043</name>
</gene>
<comment type="caution">
    <text evidence="1">The sequence shown here is derived from an EMBL/GenBank/DDBJ whole genome shotgun (WGS) entry which is preliminary data.</text>
</comment>
<dbReference type="Proteomes" id="UP000034531">
    <property type="component" value="Unassembled WGS sequence"/>
</dbReference>
<dbReference type="AlphaFoldDB" id="A0A0G0RF19"/>
<evidence type="ECO:0000313" key="1">
    <source>
        <dbReference type="EMBL" id="KKR51048.1"/>
    </source>
</evidence>
<protein>
    <submittedName>
        <fullName evidence="1">Uncharacterized protein</fullName>
    </submittedName>
</protein>
<reference evidence="1 2" key="1">
    <citation type="journal article" date="2015" name="Nature">
        <title>rRNA introns, odd ribosomes, and small enigmatic genomes across a large radiation of phyla.</title>
        <authorList>
            <person name="Brown C.T."/>
            <person name="Hug L.A."/>
            <person name="Thomas B.C."/>
            <person name="Sharon I."/>
            <person name="Castelle C.J."/>
            <person name="Singh A."/>
            <person name="Wilkins M.J."/>
            <person name="Williams K.H."/>
            <person name="Banfield J.F."/>
        </authorList>
    </citation>
    <scope>NUCLEOTIDE SEQUENCE [LARGE SCALE GENOMIC DNA]</scope>
</reference>
<sequence>MNYQALSDMWQLDRALKLKNTTGNGQIVPNSQSRILARARQIFPLTLFPDEIIVEELRIVWFRKKGPWSYEVVSIMATDIASVNAASGPFFGHVHVQSLTGGPEIIVDNLSRKNVYTIRSLVEGIAMSAREGLNVENTNIESERRNLMQAGQIN</sequence>